<evidence type="ECO:0000313" key="2">
    <source>
        <dbReference type="Proteomes" id="UP000429552"/>
    </source>
</evidence>
<proteinExistence type="predicted"/>
<dbReference type="EMBL" id="BLIP01000001">
    <property type="protein sequence ID" value="GFE23006.1"/>
    <property type="molecule type" value="Genomic_DNA"/>
</dbReference>
<dbReference type="PANTHER" id="PTHR38479:SF2">
    <property type="entry name" value="WINGED HELIX DNA-BINDING DOMAIN-CONTAINING PROTEIN"/>
    <property type="match status" value="1"/>
</dbReference>
<reference evidence="1 2" key="1">
    <citation type="submission" date="2019-12" db="EMBL/GenBank/DDBJ databases">
        <title>Whole genome shotgun sequence of Streptomyces libani subsp. libani NBRC 13452.</title>
        <authorList>
            <person name="Ichikawa N."/>
            <person name="Kimura A."/>
            <person name="Kitahashi Y."/>
            <person name="Komaki H."/>
            <person name="Tamura T."/>
        </authorList>
    </citation>
    <scope>NUCLEOTIDE SEQUENCE [LARGE SCALE GENOMIC DNA]</scope>
    <source>
        <strain evidence="1 2">NBRC 13452</strain>
    </source>
</reference>
<accession>A0A640TL88</accession>
<protein>
    <recommendedName>
        <fullName evidence="3">Winged helix DNA-binding domain-containing protein</fullName>
    </recommendedName>
</protein>
<dbReference type="AlphaFoldDB" id="A0A640TL88"/>
<name>A0A640TL88_STRNI</name>
<dbReference type="Proteomes" id="UP000429552">
    <property type="component" value="Unassembled WGS sequence"/>
</dbReference>
<comment type="caution">
    <text evidence="1">The sequence shown here is derived from an EMBL/GenBank/DDBJ whole genome shotgun (WGS) entry which is preliminary data.</text>
</comment>
<sequence length="149" mass="15959">MRNGPMKVTHAQVVPWRLRQQSLVPRTDAPVEELVARLAGVQAQVGSASELALAVRQKTPRAGVVPSALAARALVRTWAMRGTLHLLPAEGMAAYLALLGAARTWEKPSWQRALGHMGRRRPPRSTPGCCAGRPVRPCCAAGSRRSATG</sequence>
<dbReference type="PANTHER" id="PTHR38479">
    <property type="entry name" value="LMO0824 PROTEIN"/>
    <property type="match status" value="1"/>
</dbReference>
<evidence type="ECO:0008006" key="3">
    <source>
        <dbReference type="Google" id="ProtNLM"/>
    </source>
</evidence>
<organism evidence="1 2">
    <name type="scientific">Streptomyces nigrescens</name>
    <dbReference type="NCBI Taxonomy" id="1920"/>
    <lineage>
        <taxon>Bacteria</taxon>
        <taxon>Bacillati</taxon>
        <taxon>Actinomycetota</taxon>
        <taxon>Actinomycetes</taxon>
        <taxon>Kitasatosporales</taxon>
        <taxon>Streptomycetaceae</taxon>
        <taxon>Streptomyces</taxon>
    </lineage>
</organism>
<gene>
    <name evidence="1" type="ORF">Sliba_34590</name>
</gene>
<dbReference type="Pfam" id="PF06224">
    <property type="entry name" value="AlkZ-like"/>
    <property type="match status" value="1"/>
</dbReference>
<evidence type="ECO:0000313" key="1">
    <source>
        <dbReference type="EMBL" id="GFE23006.1"/>
    </source>
</evidence>
<dbReference type="InterPro" id="IPR009351">
    <property type="entry name" value="AlkZ-like"/>
</dbReference>